<evidence type="ECO:0000313" key="2">
    <source>
        <dbReference type="EMBL" id="CRG84776.1"/>
    </source>
</evidence>
<name>A0A1J1GKA3_PLARL</name>
<accession>A0A1J1GKA3</accession>
<reference evidence="2 3" key="1">
    <citation type="submission" date="2015-04" db="EMBL/GenBank/DDBJ databases">
        <authorList>
            <consortium name="Pathogen Informatics"/>
        </authorList>
    </citation>
    <scope>NUCLEOTIDE SEQUENCE [LARGE SCALE GENOMIC DNA]</scope>
    <source>
        <strain evidence="2 3">SGS1</strain>
    </source>
</reference>
<proteinExistence type="predicted"/>
<protein>
    <recommendedName>
        <fullName evidence="4">Fam-h protein</fullName>
    </recommendedName>
</protein>
<dbReference type="OMA" id="KISISCF"/>
<dbReference type="AlphaFoldDB" id="A0A1J1GKA3"/>
<dbReference type="VEuPathDB" id="PlasmoDB:PRELSG_0003190"/>
<dbReference type="EMBL" id="CVMU01000286">
    <property type="protein sequence ID" value="CRG84776.1"/>
    <property type="molecule type" value="Genomic_DNA"/>
</dbReference>
<organism evidence="2 3">
    <name type="scientific">Plasmodium relictum</name>
    <dbReference type="NCBI Taxonomy" id="85471"/>
    <lineage>
        <taxon>Eukaryota</taxon>
        <taxon>Sar</taxon>
        <taxon>Alveolata</taxon>
        <taxon>Apicomplexa</taxon>
        <taxon>Aconoidasida</taxon>
        <taxon>Haemosporida</taxon>
        <taxon>Plasmodiidae</taxon>
        <taxon>Plasmodium</taxon>
        <taxon>Plasmodium (Haemamoeba)</taxon>
    </lineage>
</organism>
<keyword evidence="1" id="KW-1133">Transmembrane helix</keyword>
<evidence type="ECO:0000313" key="3">
    <source>
        <dbReference type="Proteomes" id="UP000220158"/>
    </source>
</evidence>
<dbReference type="KEGG" id="prel:PRELSG_0003190"/>
<evidence type="ECO:0000256" key="1">
    <source>
        <dbReference type="SAM" id="Phobius"/>
    </source>
</evidence>
<feature type="transmembrane region" description="Helical" evidence="1">
    <location>
        <begin position="167"/>
        <end position="186"/>
    </location>
</feature>
<dbReference type="Proteomes" id="UP000220158">
    <property type="component" value="Unassembled WGS sequence"/>
</dbReference>
<dbReference type="RefSeq" id="XP_028531175.1">
    <property type="nucleotide sequence ID" value="XM_028675812.1"/>
</dbReference>
<dbReference type="OrthoDB" id="10641324at2759"/>
<evidence type="ECO:0008006" key="4">
    <source>
        <dbReference type="Google" id="ProtNLM"/>
    </source>
</evidence>
<keyword evidence="1" id="KW-0472">Membrane</keyword>
<gene>
    <name evidence="2" type="ORF">PRELSG_0003190</name>
</gene>
<feature type="transmembrane region" description="Helical" evidence="1">
    <location>
        <begin position="42"/>
        <end position="63"/>
    </location>
</feature>
<keyword evidence="1" id="KW-0812">Transmembrane</keyword>
<keyword evidence="3" id="KW-1185">Reference proteome</keyword>
<feature type="transmembrane region" description="Helical" evidence="1">
    <location>
        <begin position="198"/>
        <end position="217"/>
    </location>
</feature>
<dbReference type="GeneID" id="39733940"/>
<sequence length="222" mass="25846">MKMKNNTIFNITKCPERNVHIGKDYITSDVSSLEMYYKKQKINILLFFNFFLFTLLIFILHGFNSYTYRSANEKQNLGGTINLIYKRILSECNNINSTKSESKLNLLDADELENTTNNDLQHNLNYNNLESQIKAKNLEVMINMLKKNEKEDKIDKKSSNIKKICDFIYMPLLVFPLLLFLVLFSLKNIGYLCDVSDSKLQNGCLLYLGILILLNTIELKKK</sequence>